<name>A0A516SF41_9NEIS</name>
<organism evidence="4 5">
    <name type="scientific">Chitinimonas arctica</name>
    <dbReference type="NCBI Taxonomy" id="2594795"/>
    <lineage>
        <taxon>Bacteria</taxon>
        <taxon>Pseudomonadati</taxon>
        <taxon>Pseudomonadota</taxon>
        <taxon>Betaproteobacteria</taxon>
        <taxon>Neisseriales</taxon>
        <taxon>Chitinibacteraceae</taxon>
        <taxon>Chitinimonas</taxon>
    </lineage>
</organism>
<reference evidence="5" key="1">
    <citation type="submission" date="2019-07" db="EMBL/GenBank/DDBJ databases">
        <title>Chitinimonas sp. nov., isolated from Ny-Alesund, arctica soil.</title>
        <authorList>
            <person name="Xu Q."/>
            <person name="Peng F."/>
        </authorList>
    </citation>
    <scope>NUCLEOTIDE SEQUENCE [LARGE SCALE GENOMIC DNA]</scope>
    <source>
        <strain evidence="5">R3-44</strain>
    </source>
</reference>
<keyword evidence="2" id="KW-1133">Transmembrane helix</keyword>
<protein>
    <submittedName>
        <fullName evidence="4">SPOR domain-containing protein</fullName>
    </submittedName>
</protein>
<dbReference type="Gene3D" id="3.30.70.1070">
    <property type="entry name" value="Sporulation related repeat"/>
    <property type="match status" value="1"/>
</dbReference>
<evidence type="ECO:0000256" key="2">
    <source>
        <dbReference type="SAM" id="Phobius"/>
    </source>
</evidence>
<dbReference type="PANTHER" id="PTHR38687:SF1">
    <property type="entry name" value="CELL DIVISION PROTEIN DEDD"/>
    <property type="match status" value="1"/>
</dbReference>
<evidence type="ECO:0000313" key="4">
    <source>
        <dbReference type="EMBL" id="QDQ26779.1"/>
    </source>
</evidence>
<feature type="region of interest" description="Disordered" evidence="1">
    <location>
        <begin position="1"/>
        <end position="22"/>
    </location>
</feature>
<gene>
    <name evidence="4" type="ORF">FNU76_10615</name>
</gene>
<dbReference type="GO" id="GO:0030428">
    <property type="term" value="C:cell septum"/>
    <property type="evidence" value="ECO:0007669"/>
    <property type="project" value="TreeGrafter"/>
</dbReference>
<dbReference type="AlphaFoldDB" id="A0A516SF41"/>
<dbReference type="EMBL" id="CP041730">
    <property type="protein sequence ID" value="QDQ26779.1"/>
    <property type="molecule type" value="Genomic_DNA"/>
</dbReference>
<dbReference type="InterPro" id="IPR052521">
    <property type="entry name" value="Cell_div_SPOR-domain"/>
</dbReference>
<keyword evidence="5" id="KW-1185">Reference proteome</keyword>
<feature type="region of interest" description="Disordered" evidence="1">
    <location>
        <begin position="60"/>
        <end position="84"/>
    </location>
</feature>
<dbReference type="OrthoDB" id="7063246at2"/>
<dbReference type="GO" id="GO:0042834">
    <property type="term" value="F:peptidoglycan binding"/>
    <property type="evidence" value="ECO:0007669"/>
    <property type="project" value="InterPro"/>
</dbReference>
<proteinExistence type="predicted"/>
<feature type="region of interest" description="Disordered" evidence="1">
    <location>
        <begin position="123"/>
        <end position="143"/>
    </location>
</feature>
<feature type="transmembrane region" description="Helical" evidence="2">
    <location>
        <begin position="28"/>
        <end position="50"/>
    </location>
</feature>
<dbReference type="GO" id="GO:0032153">
    <property type="term" value="C:cell division site"/>
    <property type="evidence" value="ECO:0007669"/>
    <property type="project" value="TreeGrafter"/>
</dbReference>
<dbReference type="PROSITE" id="PS51724">
    <property type="entry name" value="SPOR"/>
    <property type="match status" value="1"/>
</dbReference>
<dbReference type="RefSeq" id="WP_144278173.1">
    <property type="nucleotide sequence ID" value="NZ_CP041730.1"/>
</dbReference>
<sequence length="223" mass="22628">MSKDYKQSGKRPAAGAGKRGGGGSGGSIFAGLFIGLCLGIAIAVAAALYLNKSPNPFGSRVSKAGAAAQPSPGQPEVLAPTGGGKAPIAVPPLPPASDPATPAKPAPDRFDFYTMLPELGGDAKPEPKAVVPSKPPEANPPATVQPAKGSYLQAGAFQNETDADNLKAKLALLGIEANIQTSEVAGKGVLHRVRIGPLARLEDIDRLRSQLSVNGVDSALIKQ</sequence>
<accession>A0A516SF41</accession>
<evidence type="ECO:0000313" key="5">
    <source>
        <dbReference type="Proteomes" id="UP000317550"/>
    </source>
</evidence>
<dbReference type="GO" id="GO:0032506">
    <property type="term" value="P:cytokinetic process"/>
    <property type="evidence" value="ECO:0007669"/>
    <property type="project" value="TreeGrafter"/>
</dbReference>
<dbReference type="SUPFAM" id="SSF110997">
    <property type="entry name" value="Sporulation related repeat"/>
    <property type="match status" value="1"/>
</dbReference>
<feature type="domain" description="SPOR" evidence="3">
    <location>
        <begin position="144"/>
        <end position="223"/>
    </location>
</feature>
<dbReference type="InterPro" id="IPR036680">
    <property type="entry name" value="SPOR-like_sf"/>
</dbReference>
<dbReference type="KEGG" id="cari:FNU76_10615"/>
<keyword evidence="2" id="KW-0472">Membrane</keyword>
<dbReference type="PANTHER" id="PTHR38687">
    <property type="entry name" value="CELL DIVISION PROTEIN DEDD-RELATED"/>
    <property type="match status" value="1"/>
</dbReference>
<dbReference type="InterPro" id="IPR007730">
    <property type="entry name" value="SPOR-like_dom"/>
</dbReference>
<dbReference type="Pfam" id="PF05036">
    <property type="entry name" value="SPOR"/>
    <property type="match status" value="1"/>
</dbReference>
<feature type="compositionally biased region" description="Low complexity" evidence="1">
    <location>
        <begin position="64"/>
        <end position="75"/>
    </location>
</feature>
<dbReference type="Proteomes" id="UP000317550">
    <property type="component" value="Chromosome"/>
</dbReference>
<evidence type="ECO:0000259" key="3">
    <source>
        <dbReference type="PROSITE" id="PS51724"/>
    </source>
</evidence>
<keyword evidence="2" id="KW-0812">Transmembrane</keyword>
<evidence type="ECO:0000256" key="1">
    <source>
        <dbReference type="SAM" id="MobiDB-lite"/>
    </source>
</evidence>